<sequence length="322" mass="35933">MSKILVMYSNGQPSPGHVERLEKVQQDVSVVVADSEEMAIRHAADTDIILGHRYLRQTLPYVQHLKWVQSTAAGPHHLLSSDLRRVNPILSRCTAFSDAIAWHAFTLALSVVRRIPEAVKAQQQGVWAHSHFNMLPFPKTAMVFGVGRIGRELAMILRRNGLSVLGVTRKYSPEASAACDELFCDYNSWFEQLHRADLCFITLPLTKYTSRFFDETILRALPKHAVLVNMGRGGVVDTEALVRLLQEGHLGGAALDVVDPVPSSSSDPVWTAPRLLITPKVAVFHPEHQKKLEAFIENQVTRYFNGETLLDLITINDLAEGN</sequence>
<evidence type="ECO:0000256" key="1">
    <source>
        <dbReference type="ARBA" id="ARBA00023002"/>
    </source>
</evidence>
<comment type="caution">
    <text evidence="4">The sequence shown here is derived from an EMBL/GenBank/DDBJ whole genome shotgun (WGS) entry which is preliminary data.</text>
</comment>
<name>A0ABY0T5H4_9PROT</name>
<dbReference type="Pfam" id="PF02826">
    <property type="entry name" value="2-Hacid_dh_C"/>
    <property type="match status" value="1"/>
</dbReference>
<evidence type="ECO:0000259" key="3">
    <source>
        <dbReference type="Pfam" id="PF02826"/>
    </source>
</evidence>
<keyword evidence="5" id="KW-1185">Reference proteome</keyword>
<evidence type="ECO:0000313" key="5">
    <source>
        <dbReference type="Proteomes" id="UP000183471"/>
    </source>
</evidence>
<dbReference type="EMBL" id="FNKY01000001">
    <property type="protein sequence ID" value="SDQ25339.1"/>
    <property type="molecule type" value="Genomic_DNA"/>
</dbReference>
<proteinExistence type="predicted"/>
<dbReference type="InterPro" id="IPR036291">
    <property type="entry name" value="NAD(P)-bd_dom_sf"/>
</dbReference>
<accession>A0ABY0T5H4</accession>
<reference evidence="4 5" key="1">
    <citation type="submission" date="2016-10" db="EMBL/GenBank/DDBJ databases">
        <authorList>
            <person name="Varghese N."/>
            <person name="Submissions S."/>
        </authorList>
    </citation>
    <scope>NUCLEOTIDE SEQUENCE [LARGE SCALE GENOMIC DNA]</scope>
    <source>
        <strain evidence="4 5">Nl1</strain>
    </source>
</reference>
<keyword evidence="2" id="KW-0520">NAD</keyword>
<dbReference type="Gene3D" id="3.40.50.720">
    <property type="entry name" value="NAD(P)-binding Rossmann-like Domain"/>
    <property type="match status" value="2"/>
</dbReference>
<protein>
    <submittedName>
        <fullName evidence="4">Phosphoglycerate dehydrogenase</fullName>
    </submittedName>
</protein>
<dbReference type="PANTHER" id="PTHR43333:SF1">
    <property type="entry name" value="D-ISOMER SPECIFIC 2-HYDROXYACID DEHYDROGENASE NAD-BINDING DOMAIN-CONTAINING PROTEIN"/>
    <property type="match status" value="1"/>
</dbReference>
<keyword evidence="1" id="KW-0560">Oxidoreductase</keyword>
<dbReference type="Proteomes" id="UP000183471">
    <property type="component" value="Unassembled WGS sequence"/>
</dbReference>
<organism evidence="4 5">
    <name type="scientific">Nitrosospira multiformis</name>
    <dbReference type="NCBI Taxonomy" id="1231"/>
    <lineage>
        <taxon>Bacteria</taxon>
        <taxon>Pseudomonadati</taxon>
        <taxon>Pseudomonadota</taxon>
        <taxon>Betaproteobacteria</taxon>
        <taxon>Nitrosomonadales</taxon>
        <taxon>Nitrosomonadaceae</taxon>
        <taxon>Nitrosospira</taxon>
    </lineage>
</organism>
<dbReference type="RefSeq" id="WP_074630253.1">
    <property type="nucleotide sequence ID" value="NZ_FNKY01000001.1"/>
</dbReference>
<dbReference type="InterPro" id="IPR006140">
    <property type="entry name" value="D-isomer_DH_NAD-bd"/>
</dbReference>
<evidence type="ECO:0000313" key="4">
    <source>
        <dbReference type="EMBL" id="SDQ25339.1"/>
    </source>
</evidence>
<dbReference type="SUPFAM" id="SSF51735">
    <property type="entry name" value="NAD(P)-binding Rossmann-fold domains"/>
    <property type="match status" value="1"/>
</dbReference>
<dbReference type="SUPFAM" id="SSF52283">
    <property type="entry name" value="Formate/glycerate dehydrogenase catalytic domain-like"/>
    <property type="match status" value="1"/>
</dbReference>
<gene>
    <name evidence="4" type="ORF">SAMN05216402_0027</name>
</gene>
<evidence type="ECO:0000256" key="2">
    <source>
        <dbReference type="ARBA" id="ARBA00023027"/>
    </source>
</evidence>
<dbReference type="PANTHER" id="PTHR43333">
    <property type="entry name" value="2-HACID_DH_C DOMAIN-CONTAINING PROTEIN"/>
    <property type="match status" value="1"/>
</dbReference>
<feature type="domain" description="D-isomer specific 2-hydroxyacid dehydrogenase NAD-binding" evidence="3">
    <location>
        <begin position="106"/>
        <end position="282"/>
    </location>
</feature>